<dbReference type="Gene3D" id="3.40.50.300">
    <property type="entry name" value="P-loop containing nucleotide triphosphate hydrolases"/>
    <property type="match status" value="1"/>
</dbReference>
<evidence type="ECO:0000313" key="3">
    <source>
        <dbReference type="Proteomes" id="UP001597063"/>
    </source>
</evidence>
<sequence length="474" mass="51009">MGDPERKAPARTQSIVGREGAQQAILGDGVQVNLYASGAGTEAADRPARVWNLDARNPLFTGRSALLMQIAESLGTGRATVIQALSGMGGVGKTQLALEYAHRHAADHDVTWWVNAERDDLIDAQLHTLAVTLGIVRPDAGSAPAISAVRGWLNEHGRWLIVFDNAVSAEQLRGRLPSGPGHVLITTRSRRWKELANPIDVDVLDRDEAVRLLQGHSPALGDPEAGRLASVLGDLPLALVQAANFLDESGTSAQDYLALLKGHAQELMDSGRSASYPSTFAAAMAISCDDLEAADPLAAEMLKLCSFMAPEAIPIEVLTGRVSPSDEGDGVPDPVAARRSLGRITEYGLARIERDGLRVHRLTSSFIRGRLEPVGASAIVVVLQEALARAHPGEATDPRSWTTWALLMPHLLVAEPITSENPSFRKMIREAAFYLIAMGQTRLAEEWLGELVEGCPVCWAPTTPTPWRRSISSR</sequence>
<dbReference type="SUPFAM" id="SSF52540">
    <property type="entry name" value="P-loop containing nucleoside triphosphate hydrolases"/>
    <property type="match status" value="1"/>
</dbReference>
<feature type="domain" description="NB-ARC" evidence="1">
    <location>
        <begin position="68"/>
        <end position="214"/>
    </location>
</feature>
<dbReference type="Proteomes" id="UP001597063">
    <property type="component" value="Unassembled WGS sequence"/>
</dbReference>
<evidence type="ECO:0000259" key="1">
    <source>
        <dbReference type="Pfam" id="PF00931"/>
    </source>
</evidence>
<dbReference type="RefSeq" id="WP_165503009.1">
    <property type="nucleotide sequence ID" value="NZ_CAACUY010000090.1"/>
</dbReference>
<dbReference type="EMBL" id="JBHTGP010000017">
    <property type="protein sequence ID" value="MFD0689354.1"/>
    <property type="molecule type" value="Genomic_DNA"/>
</dbReference>
<dbReference type="InterPro" id="IPR002182">
    <property type="entry name" value="NB-ARC"/>
</dbReference>
<dbReference type="PANTHER" id="PTHR35205">
    <property type="entry name" value="NB-ARC AND TPR DOMAIN PROTEIN"/>
    <property type="match status" value="1"/>
</dbReference>
<evidence type="ECO:0000313" key="2">
    <source>
        <dbReference type="EMBL" id="MFD0689354.1"/>
    </source>
</evidence>
<proteinExistence type="predicted"/>
<dbReference type="NCBIfam" id="NF040586">
    <property type="entry name" value="FxSxx_TPR"/>
    <property type="match status" value="1"/>
</dbReference>
<comment type="caution">
    <text evidence="2">The sequence shown here is derived from an EMBL/GenBank/DDBJ whole genome shotgun (WGS) entry which is preliminary data.</text>
</comment>
<keyword evidence="3" id="KW-1185">Reference proteome</keyword>
<organism evidence="2 3">
    <name type="scientific">Actinomadura fibrosa</name>
    <dbReference type="NCBI Taxonomy" id="111802"/>
    <lineage>
        <taxon>Bacteria</taxon>
        <taxon>Bacillati</taxon>
        <taxon>Actinomycetota</taxon>
        <taxon>Actinomycetes</taxon>
        <taxon>Streptosporangiales</taxon>
        <taxon>Thermomonosporaceae</taxon>
        <taxon>Actinomadura</taxon>
    </lineage>
</organism>
<dbReference type="Pfam" id="PF00931">
    <property type="entry name" value="NB-ARC"/>
    <property type="match status" value="1"/>
</dbReference>
<reference evidence="3" key="1">
    <citation type="journal article" date="2019" name="Int. J. Syst. Evol. Microbiol.">
        <title>The Global Catalogue of Microorganisms (GCM) 10K type strain sequencing project: providing services to taxonomists for standard genome sequencing and annotation.</title>
        <authorList>
            <consortium name="The Broad Institute Genomics Platform"/>
            <consortium name="The Broad Institute Genome Sequencing Center for Infectious Disease"/>
            <person name="Wu L."/>
            <person name="Ma J."/>
        </authorList>
    </citation>
    <scope>NUCLEOTIDE SEQUENCE [LARGE SCALE GENOMIC DNA]</scope>
    <source>
        <strain evidence="3">JCM 9371</strain>
    </source>
</reference>
<accession>A0ABW2XTB8</accession>
<dbReference type="InterPro" id="IPR027417">
    <property type="entry name" value="P-loop_NTPase"/>
</dbReference>
<protein>
    <submittedName>
        <fullName evidence="2">FxSxx-COOH system tetratricopeptide repeat protein</fullName>
    </submittedName>
</protein>
<name>A0ABW2XTB8_9ACTN</name>
<dbReference type="PANTHER" id="PTHR35205:SF1">
    <property type="entry name" value="ZU5 DOMAIN-CONTAINING PROTEIN"/>
    <property type="match status" value="1"/>
</dbReference>
<gene>
    <name evidence="2" type="primary">fxsT</name>
    <name evidence="2" type="ORF">ACFQZM_33050</name>
</gene>